<sequence length="192" mass="20787">MKLFTTLAALAFCTSSFVSAWSCLSDDDAQDIVNKSIIFLQHEDPEEARAIAYELFAPNITQYGDSINYLRGAPLGTPVYENATAYIEGTLSAPGIPEITQLALVHDCNSLIFFWEFNGIGGPMGAGLRVRGISYQQVDDNNKVVSHNVEFNSLAWAENTGFTIEYPTTGTYADAGPDAEGGEAKRGIAFRG</sequence>
<dbReference type="EMBL" id="KB822720">
    <property type="protein sequence ID" value="ETN40901.1"/>
    <property type="molecule type" value="Genomic_DNA"/>
</dbReference>
<gene>
    <name evidence="3" type="ORF">HMPREF1541_05181</name>
</gene>
<evidence type="ECO:0000256" key="1">
    <source>
        <dbReference type="SAM" id="SignalP"/>
    </source>
</evidence>
<feature type="domain" description="NTF2-like" evidence="2">
    <location>
        <begin position="23"/>
        <end position="162"/>
    </location>
</feature>
<evidence type="ECO:0000313" key="3">
    <source>
        <dbReference type="EMBL" id="ETN40901.1"/>
    </source>
</evidence>
<dbReference type="VEuPathDB" id="FungiDB:HMPREF1541_05181"/>
<dbReference type="HOGENOM" id="CLU_096573_2_0_1"/>
<organism evidence="3 4">
    <name type="scientific">Cyphellophora europaea (strain CBS 101466)</name>
    <name type="common">Phialophora europaea</name>
    <dbReference type="NCBI Taxonomy" id="1220924"/>
    <lineage>
        <taxon>Eukaryota</taxon>
        <taxon>Fungi</taxon>
        <taxon>Dikarya</taxon>
        <taxon>Ascomycota</taxon>
        <taxon>Pezizomycotina</taxon>
        <taxon>Eurotiomycetes</taxon>
        <taxon>Chaetothyriomycetidae</taxon>
        <taxon>Chaetothyriales</taxon>
        <taxon>Cyphellophoraceae</taxon>
        <taxon>Cyphellophora</taxon>
    </lineage>
</organism>
<dbReference type="Pfam" id="PF26534">
    <property type="entry name" value="NTF2_7"/>
    <property type="match status" value="1"/>
</dbReference>
<dbReference type="RefSeq" id="XP_008717744.1">
    <property type="nucleotide sequence ID" value="XM_008719522.1"/>
</dbReference>
<dbReference type="InterPro" id="IPR032710">
    <property type="entry name" value="NTF2-like_dom_sf"/>
</dbReference>
<name>W2RWQ2_CYPE1</name>
<keyword evidence="4" id="KW-1185">Reference proteome</keyword>
<dbReference type="Proteomes" id="UP000030752">
    <property type="component" value="Unassembled WGS sequence"/>
</dbReference>
<dbReference type="AlphaFoldDB" id="W2RWQ2"/>
<proteinExistence type="predicted"/>
<evidence type="ECO:0000259" key="2">
    <source>
        <dbReference type="Pfam" id="PF26534"/>
    </source>
</evidence>
<protein>
    <recommendedName>
        <fullName evidence="2">NTF2-like domain-containing protein</fullName>
    </recommendedName>
</protein>
<dbReference type="OrthoDB" id="5596743at2759"/>
<feature type="chain" id="PRO_5004823923" description="NTF2-like domain-containing protein" evidence="1">
    <location>
        <begin position="21"/>
        <end position="192"/>
    </location>
</feature>
<keyword evidence="1" id="KW-0732">Signal</keyword>
<evidence type="ECO:0000313" key="4">
    <source>
        <dbReference type="Proteomes" id="UP000030752"/>
    </source>
</evidence>
<dbReference type="SUPFAM" id="SSF54427">
    <property type="entry name" value="NTF2-like"/>
    <property type="match status" value="1"/>
</dbReference>
<dbReference type="InterPro" id="IPR058645">
    <property type="entry name" value="NTF2-like_dom_7"/>
</dbReference>
<dbReference type="GeneID" id="19972520"/>
<accession>W2RWQ2</accession>
<feature type="signal peptide" evidence="1">
    <location>
        <begin position="1"/>
        <end position="20"/>
    </location>
</feature>
<dbReference type="InParanoid" id="W2RWQ2"/>
<reference evidence="3 4" key="1">
    <citation type="submission" date="2013-03" db="EMBL/GenBank/DDBJ databases">
        <title>The Genome Sequence of Phialophora europaea CBS 101466.</title>
        <authorList>
            <consortium name="The Broad Institute Genomics Platform"/>
            <person name="Cuomo C."/>
            <person name="de Hoog S."/>
            <person name="Gorbushina A."/>
            <person name="Walker B."/>
            <person name="Young S.K."/>
            <person name="Zeng Q."/>
            <person name="Gargeya S."/>
            <person name="Fitzgerald M."/>
            <person name="Haas B."/>
            <person name="Abouelleil A."/>
            <person name="Allen A.W."/>
            <person name="Alvarado L."/>
            <person name="Arachchi H.M."/>
            <person name="Berlin A.M."/>
            <person name="Chapman S.B."/>
            <person name="Gainer-Dewar J."/>
            <person name="Goldberg J."/>
            <person name="Griggs A."/>
            <person name="Gujja S."/>
            <person name="Hansen M."/>
            <person name="Howarth C."/>
            <person name="Imamovic A."/>
            <person name="Ireland A."/>
            <person name="Larimer J."/>
            <person name="McCowan C."/>
            <person name="Murphy C."/>
            <person name="Pearson M."/>
            <person name="Poon T.W."/>
            <person name="Priest M."/>
            <person name="Roberts A."/>
            <person name="Saif S."/>
            <person name="Shea T."/>
            <person name="Sisk P."/>
            <person name="Sykes S."/>
            <person name="Wortman J."/>
            <person name="Nusbaum C."/>
            <person name="Birren B."/>
        </authorList>
    </citation>
    <scope>NUCLEOTIDE SEQUENCE [LARGE SCALE GENOMIC DNA]</scope>
    <source>
        <strain evidence="3 4">CBS 101466</strain>
    </source>
</reference>